<reference evidence="1 2" key="1">
    <citation type="submission" date="2020-08" db="EMBL/GenBank/DDBJ databases">
        <title>Genomic Encyclopedia of Type Strains, Phase IV (KMG-IV): sequencing the most valuable type-strain genomes for metagenomic binning, comparative biology and taxonomic classification.</title>
        <authorList>
            <person name="Goeker M."/>
        </authorList>
    </citation>
    <scope>NUCLEOTIDE SEQUENCE [LARGE SCALE GENOMIC DNA]</scope>
    <source>
        <strain evidence="1 2">DSM 100044</strain>
    </source>
</reference>
<name>A0A7W9BB87_9SPHN</name>
<dbReference type="Proteomes" id="UP000546200">
    <property type="component" value="Unassembled WGS sequence"/>
</dbReference>
<evidence type="ECO:0000313" key="1">
    <source>
        <dbReference type="EMBL" id="MBB5713606.1"/>
    </source>
</evidence>
<proteinExistence type="predicted"/>
<organism evidence="1 2">
    <name type="scientific">Sphingomonas aerophila</name>
    <dbReference type="NCBI Taxonomy" id="1344948"/>
    <lineage>
        <taxon>Bacteria</taxon>
        <taxon>Pseudomonadati</taxon>
        <taxon>Pseudomonadota</taxon>
        <taxon>Alphaproteobacteria</taxon>
        <taxon>Sphingomonadales</taxon>
        <taxon>Sphingomonadaceae</taxon>
        <taxon>Sphingomonas</taxon>
    </lineage>
</organism>
<keyword evidence="2" id="KW-1185">Reference proteome</keyword>
<dbReference type="RefSeq" id="WP_184054085.1">
    <property type="nucleotide sequence ID" value="NZ_JACIJK010000001.1"/>
</dbReference>
<evidence type="ECO:0000313" key="2">
    <source>
        <dbReference type="Proteomes" id="UP000546200"/>
    </source>
</evidence>
<dbReference type="PROSITE" id="PS51257">
    <property type="entry name" value="PROKAR_LIPOPROTEIN"/>
    <property type="match status" value="1"/>
</dbReference>
<comment type="caution">
    <text evidence="1">The sequence shown here is derived from an EMBL/GenBank/DDBJ whole genome shotgun (WGS) entry which is preliminary data.</text>
</comment>
<sequence length="111" mass="11278">MIRLATIPALVLLAGCGGEPARQPKPTPSPTASGYIARVQALPEGQRRGVLFRAIRGGTAGASCQGVTKTEAVAPDASGRPGWRVTCDEGGRFFVSLSDGGTAEVTSAPAK</sequence>
<protein>
    <recommendedName>
        <fullName evidence="3">Lipoprotein</fullName>
    </recommendedName>
</protein>
<gene>
    <name evidence="1" type="ORF">FHS94_000425</name>
</gene>
<dbReference type="EMBL" id="JACIJK010000001">
    <property type="protein sequence ID" value="MBB5713606.1"/>
    <property type="molecule type" value="Genomic_DNA"/>
</dbReference>
<dbReference type="AlphaFoldDB" id="A0A7W9BB87"/>
<evidence type="ECO:0008006" key="3">
    <source>
        <dbReference type="Google" id="ProtNLM"/>
    </source>
</evidence>
<accession>A0A7W9BB87</accession>